<reference evidence="2 3" key="1">
    <citation type="submission" date="2018-12" db="EMBL/GenBank/DDBJ databases">
        <title>The genome sequences of Variovorax guangxiensis DSM 27352.</title>
        <authorList>
            <person name="Gao J."/>
            <person name="Sun J."/>
        </authorList>
    </citation>
    <scope>NUCLEOTIDE SEQUENCE [LARGE SCALE GENOMIC DNA]</scope>
    <source>
        <strain evidence="2 3">DSM 27352</strain>
    </source>
</reference>
<dbReference type="AlphaFoldDB" id="A0A3S0XGY5"/>
<evidence type="ECO:0000313" key="2">
    <source>
        <dbReference type="EMBL" id="RUR69110.1"/>
    </source>
</evidence>
<accession>A0A3S0XGY5</accession>
<dbReference type="OrthoDB" id="8808674at2"/>
<dbReference type="EMBL" id="JACIFZ010000001">
    <property type="protein sequence ID" value="MBB4219988.1"/>
    <property type="molecule type" value="Genomic_DNA"/>
</dbReference>
<reference evidence="1 4" key="2">
    <citation type="submission" date="2020-08" db="EMBL/GenBank/DDBJ databases">
        <title>Genomic Encyclopedia of Type Strains, Phase IV (KMG-V): Genome sequencing to study the core and pangenomes of soil and plant-associated prokaryotes.</title>
        <authorList>
            <person name="Whitman W."/>
        </authorList>
    </citation>
    <scope>NUCLEOTIDE SEQUENCE [LARGE SCALE GENOMIC DNA]</scope>
    <source>
        <strain evidence="1 4">34/80</strain>
    </source>
</reference>
<gene>
    <name evidence="2" type="ORF">EJP67_18805</name>
    <name evidence="1" type="ORF">GGD71_000735</name>
</gene>
<comment type="caution">
    <text evidence="2">The sequence shown here is derived from an EMBL/GenBank/DDBJ whole genome shotgun (WGS) entry which is preliminary data.</text>
</comment>
<dbReference type="Proteomes" id="UP000281118">
    <property type="component" value="Unassembled WGS sequence"/>
</dbReference>
<dbReference type="EMBL" id="RXFT01000007">
    <property type="protein sequence ID" value="RUR69110.1"/>
    <property type="molecule type" value="Genomic_DNA"/>
</dbReference>
<organism evidence="2 3">
    <name type="scientific">Variovorax guangxiensis</name>
    <dbReference type="NCBI Taxonomy" id="1775474"/>
    <lineage>
        <taxon>Bacteria</taxon>
        <taxon>Pseudomonadati</taxon>
        <taxon>Pseudomonadota</taxon>
        <taxon>Betaproteobacteria</taxon>
        <taxon>Burkholderiales</taxon>
        <taxon>Comamonadaceae</taxon>
        <taxon>Variovorax</taxon>
    </lineage>
</organism>
<name>A0A3S0XGY5_9BURK</name>
<evidence type="ECO:0000313" key="1">
    <source>
        <dbReference type="EMBL" id="MBB4219988.1"/>
    </source>
</evidence>
<sequence>MKSSPSARSWIAAGVRHELLTRALPALRHDMAAPVSVIRMALLMLKRQIGAPTVDAAACEERVGLIDNQVSELVEAIRSLRDWELATVDDGITRSALVSQCVTLMRSAFDLHGVALETDESLTPSDDEHRWPAAAALRYLFLGAMGYLHDGADEAGTIRIEADGANALRLTALPREPGATEAVLDAHRAPRALAIDAVALQNLAEDLGYAVALDAASVRLVLATRT</sequence>
<evidence type="ECO:0000313" key="4">
    <source>
        <dbReference type="Proteomes" id="UP000524450"/>
    </source>
</evidence>
<proteinExistence type="predicted"/>
<protein>
    <submittedName>
        <fullName evidence="1">Putative nucleic acid-binding protein</fullName>
    </submittedName>
</protein>
<evidence type="ECO:0000313" key="3">
    <source>
        <dbReference type="Proteomes" id="UP000281118"/>
    </source>
</evidence>
<dbReference type="Proteomes" id="UP000524450">
    <property type="component" value="Unassembled WGS sequence"/>
</dbReference>
<dbReference type="RefSeq" id="WP_126023220.1">
    <property type="nucleotide sequence ID" value="NZ_JACIFZ010000001.1"/>
</dbReference>